<dbReference type="STRING" id="1891926.Fuma_01074"/>
<accession>A0A1P8WBR2</accession>
<keyword evidence="3" id="KW-1185">Reference proteome</keyword>
<dbReference type="Proteomes" id="UP000187735">
    <property type="component" value="Chromosome"/>
</dbReference>
<name>A0A1P8WBR2_9PLAN</name>
<reference evidence="2 3" key="1">
    <citation type="journal article" date="2016" name="Front. Microbiol.">
        <title>Fuerstia marisgermanicae gen. nov., sp. nov., an Unusual Member of the Phylum Planctomycetes from the German Wadden Sea.</title>
        <authorList>
            <person name="Kohn T."/>
            <person name="Heuer A."/>
            <person name="Jogler M."/>
            <person name="Vollmers J."/>
            <person name="Boedeker C."/>
            <person name="Bunk B."/>
            <person name="Rast P."/>
            <person name="Borchert D."/>
            <person name="Glockner I."/>
            <person name="Freese H.M."/>
            <person name="Klenk H.P."/>
            <person name="Overmann J."/>
            <person name="Kaster A.K."/>
            <person name="Rohde M."/>
            <person name="Wiegand S."/>
            <person name="Jogler C."/>
        </authorList>
    </citation>
    <scope>NUCLEOTIDE SEQUENCE [LARGE SCALE GENOMIC DNA]</scope>
    <source>
        <strain evidence="2 3">NH11</strain>
    </source>
</reference>
<evidence type="ECO:0000313" key="3">
    <source>
        <dbReference type="Proteomes" id="UP000187735"/>
    </source>
</evidence>
<evidence type="ECO:0000313" key="2">
    <source>
        <dbReference type="EMBL" id="APZ91486.1"/>
    </source>
</evidence>
<keyword evidence="1" id="KW-0472">Membrane</keyword>
<keyword evidence="1" id="KW-1133">Transmembrane helix</keyword>
<dbReference type="EMBL" id="CP017641">
    <property type="protein sequence ID" value="APZ91486.1"/>
    <property type="molecule type" value="Genomic_DNA"/>
</dbReference>
<dbReference type="KEGG" id="fmr:Fuma_01074"/>
<organism evidence="2 3">
    <name type="scientific">Fuerstiella marisgermanici</name>
    <dbReference type="NCBI Taxonomy" id="1891926"/>
    <lineage>
        <taxon>Bacteria</taxon>
        <taxon>Pseudomonadati</taxon>
        <taxon>Planctomycetota</taxon>
        <taxon>Planctomycetia</taxon>
        <taxon>Planctomycetales</taxon>
        <taxon>Planctomycetaceae</taxon>
        <taxon>Fuerstiella</taxon>
    </lineage>
</organism>
<gene>
    <name evidence="2" type="ORF">Fuma_01074</name>
</gene>
<feature type="transmembrane region" description="Helical" evidence="1">
    <location>
        <begin position="102"/>
        <end position="122"/>
    </location>
</feature>
<sequence>MRRLLKFFALQTLRVLAVVTVIAWGASQVSTMYAMVPFGSAALQLGCFSDGWFAGLYYDWGLGLAAGIEADRPGAIQLISENTLIPRHAGFVSGPLQSAVAFSYPFTLLLLVATYAAFWYFSRRRQRSLQSKLADAAKLH</sequence>
<dbReference type="AlphaFoldDB" id="A0A1P8WBR2"/>
<evidence type="ECO:0000256" key="1">
    <source>
        <dbReference type="SAM" id="Phobius"/>
    </source>
</evidence>
<dbReference type="RefSeq" id="WP_077023239.1">
    <property type="nucleotide sequence ID" value="NZ_CP017641.1"/>
</dbReference>
<proteinExistence type="predicted"/>
<keyword evidence="1" id="KW-0812">Transmembrane</keyword>
<protein>
    <submittedName>
        <fullName evidence="2">Uncharacterized protein</fullName>
    </submittedName>
</protein>